<gene>
    <name evidence="1" type="ORF">A2Y83_05415</name>
</gene>
<reference evidence="1 2" key="1">
    <citation type="journal article" date="2016" name="Nat. Commun.">
        <title>Thousands of microbial genomes shed light on interconnected biogeochemical processes in an aquifer system.</title>
        <authorList>
            <person name="Anantharaman K."/>
            <person name="Brown C.T."/>
            <person name="Hug L.A."/>
            <person name="Sharon I."/>
            <person name="Castelle C.J."/>
            <person name="Probst A.J."/>
            <person name="Thomas B.C."/>
            <person name="Singh A."/>
            <person name="Wilkins M.J."/>
            <person name="Karaoz U."/>
            <person name="Brodie E.L."/>
            <person name="Williams K.H."/>
            <person name="Hubbard S.S."/>
            <person name="Banfield J.F."/>
        </authorList>
    </citation>
    <scope>NUCLEOTIDE SEQUENCE [LARGE SCALE GENOMIC DNA]</scope>
</reference>
<accession>A0A1F5S4S4</accession>
<dbReference type="Proteomes" id="UP000178323">
    <property type="component" value="Unassembled WGS sequence"/>
</dbReference>
<evidence type="ECO:0000313" key="1">
    <source>
        <dbReference type="EMBL" id="OGF21552.1"/>
    </source>
</evidence>
<proteinExistence type="predicted"/>
<dbReference type="STRING" id="1797985.A2Y83_05415"/>
<evidence type="ECO:0000313" key="2">
    <source>
        <dbReference type="Proteomes" id="UP000178323"/>
    </source>
</evidence>
<protein>
    <submittedName>
        <fullName evidence="1">Uncharacterized protein</fullName>
    </submittedName>
</protein>
<dbReference type="EMBL" id="MFFS01000058">
    <property type="protein sequence ID" value="OGF21552.1"/>
    <property type="molecule type" value="Genomic_DNA"/>
</dbReference>
<comment type="caution">
    <text evidence="1">The sequence shown here is derived from an EMBL/GenBank/DDBJ whole genome shotgun (WGS) entry which is preliminary data.</text>
</comment>
<organism evidence="1 2">
    <name type="scientific">Candidatus Falkowbacteria bacterium RBG_13_39_14</name>
    <dbReference type="NCBI Taxonomy" id="1797985"/>
    <lineage>
        <taxon>Bacteria</taxon>
        <taxon>Candidatus Falkowiibacteriota</taxon>
    </lineage>
</organism>
<sequence>MLFSINFEKLSAYNPRCYLPAQAGQRIIRVKGASKNNLFNFAPRLAGPSDVLLIPLSGKRIASYFANF</sequence>
<name>A0A1F5S4S4_9BACT</name>
<dbReference type="AlphaFoldDB" id="A0A1F5S4S4"/>